<proteinExistence type="predicted"/>
<dbReference type="OrthoDB" id="5986190at2759"/>
<reference evidence="1" key="2">
    <citation type="journal article" date="2023" name="IMA Fungus">
        <title>Comparative genomic study of the Penicillium genus elucidates a diverse pangenome and 15 lateral gene transfer events.</title>
        <authorList>
            <person name="Petersen C."/>
            <person name="Sorensen T."/>
            <person name="Nielsen M.R."/>
            <person name="Sondergaard T.E."/>
            <person name="Sorensen J.L."/>
            <person name="Fitzpatrick D.A."/>
            <person name="Frisvad J.C."/>
            <person name="Nielsen K.L."/>
        </authorList>
    </citation>
    <scope>NUCLEOTIDE SEQUENCE</scope>
    <source>
        <strain evidence="1">IBT 30761</strain>
    </source>
</reference>
<reference evidence="1" key="1">
    <citation type="submission" date="2022-11" db="EMBL/GenBank/DDBJ databases">
        <authorList>
            <person name="Petersen C."/>
        </authorList>
    </citation>
    <scope>NUCLEOTIDE SEQUENCE</scope>
    <source>
        <strain evidence="1">IBT 30761</strain>
    </source>
</reference>
<gene>
    <name evidence="1" type="ORF">N7532_001763</name>
</gene>
<protein>
    <submittedName>
        <fullName evidence="1">Uncharacterized protein</fullName>
    </submittedName>
</protein>
<name>A0A9W9G3B1_9EURO</name>
<evidence type="ECO:0000313" key="1">
    <source>
        <dbReference type="EMBL" id="KAJ5111228.1"/>
    </source>
</evidence>
<dbReference type="GeneID" id="81353236"/>
<keyword evidence="2" id="KW-1185">Reference proteome</keyword>
<evidence type="ECO:0000313" key="2">
    <source>
        <dbReference type="Proteomes" id="UP001149074"/>
    </source>
</evidence>
<comment type="caution">
    <text evidence="1">The sequence shown here is derived from an EMBL/GenBank/DDBJ whole genome shotgun (WGS) entry which is preliminary data.</text>
</comment>
<organism evidence="1 2">
    <name type="scientific">Penicillium argentinense</name>
    <dbReference type="NCBI Taxonomy" id="1131581"/>
    <lineage>
        <taxon>Eukaryota</taxon>
        <taxon>Fungi</taxon>
        <taxon>Dikarya</taxon>
        <taxon>Ascomycota</taxon>
        <taxon>Pezizomycotina</taxon>
        <taxon>Eurotiomycetes</taxon>
        <taxon>Eurotiomycetidae</taxon>
        <taxon>Eurotiales</taxon>
        <taxon>Aspergillaceae</taxon>
        <taxon>Penicillium</taxon>
    </lineage>
</organism>
<dbReference type="RefSeq" id="XP_056479298.1">
    <property type="nucleotide sequence ID" value="XM_056614257.1"/>
</dbReference>
<dbReference type="EMBL" id="JAPQKI010000002">
    <property type="protein sequence ID" value="KAJ5111228.1"/>
    <property type="molecule type" value="Genomic_DNA"/>
</dbReference>
<dbReference type="Proteomes" id="UP001149074">
    <property type="component" value="Unassembled WGS sequence"/>
</dbReference>
<accession>A0A9W9G3B1</accession>
<dbReference type="AlphaFoldDB" id="A0A9W9G3B1"/>
<sequence length="141" mass="16158">MYKTMLPIVDLEEAIHMTQLTVTATPLDHPARAAHLDNPGCCLDDRSHERELQNPSRRPLFYPKTSKTALARCFLETVVRIVSLTYVAAEKLRMEIMETRRIKLEENHPGTLTDIASSRFHLQFSRRGIEAITWADLSRLA</sequence>